<evidence type="ECO:0000313" key="3">
    <source>
        <dbReference type="Proteomes" id="UP000199021"/>
    </source>
</evidence>
<reference evidence="3" key="1">
    <citation type="submission" date="2016-10" db="EMBL/GenBank/DDBJ databases">
        <authorList>
            <person name="Varghese N."/>
            <person name="Submissions S."/>
        </authorList>
    </citation>
    <scope>NUCLEOTIDE SEQUENCE [LARGE SCALE GENOMIC DNA]</scope>
    <source>
        <strain evidence="3">DSM 24740</strain>
    </source>
</reference>
<dbReference type="Pfam" id="PF13573">
    <property type="entry name" value="SprB"/>
    <property type="match status" value="23"/>
</dbReference>
<gene>
    <name evidence="2" type="ORF">SAMN05444359_10942</name>
</gene>
<dbReference type="Proteomes" id="UP000199021">
    <property type="component" value="Unassembled WGS sequence"/>
</dbReference>
<dbReference type="InterPro" id="IPR025667">
    <property type="entry name" value="SprB_repeat"/>
</dbReference>
<name>A0A1H9FNG4_9BACT</name>
<evidence type="ECO:0000313" key="2">
    <source>
        <dbReference type="EMBL" id="SEQ39436.1"/>
    </source>
</evidence>
<feature type="region of interest" description="Disordered" evidence="1">
    <location>
        <begin position="107"/>
        <end position="149"/>
    </location>
</feature>
<dbReference type="Gene3D" id="2.60.40.740">
    <property type="match status" value="13"/>
</dbReference>
<dbReference type="EMBL" id="FOFB01000009">
    <property type="protein sequence ID" value="SEQ39436.1"/>
    <property type="molecule type" value="Genomic_DNA"/>
</dbReference>
<evidence type="ECO:0000256" key="1">
    <source>
        <dbReference type="SAM" id="MobiDB-lite"/>
    </source>
</evidence>
<sequence>MLQAQDPVMTYEMKLTRVYCGIPVNQDPYGPDPRYRINAQLRGLGTNINNNVFVSLNDLQTTGWIDIDDQVVVSGTLVPGSRTINLCNTGIDVVFDDLDAWEENVGESDGLEAGDGFPLQLSSSPGPDDEDGSIRPTGRPEAGSGPGVTRTIVVMGSDYSDPNSPFGFEFTVVYTLENVLQRVEIAGNAAGEPVADLCAGGNVYLQGVLADNFTGGVIRYEKSGNAGNNWGTIGDRMTSTPIEVEYTGFPNDRYRARLVTCLRDEEPKQVDFSNIDIFPSIEPSDITFSTASTCQDASKGRVTVNPIPGLNSNITYALQLKRVNTSGIVFDNPTVVSPIMPYTFQDVPAGSYIITASSNARNAEGDLIGDCGTDSEVFNIDPQPAPAITQLVPTNASCETPSGTVRVGAATSDFTVELYSTADEDTPVSGPVAPNAGTEHVFTDVIPGSYFVSLRQNGNGCARRSELFSISAPVNRASGSWTPDGDALTVNCMGETIPVDFTPDNGTGTNEVTLTALNVLLGGGDSQVFQRDVSAGSSTTANLRQGDYAVNFRRLDNTGCDRTYFFTVAPDLAPMEVILNMLAGPTVCEPTSGEAIIDVSGGTPGYMAEIQGADLFSTEDLGNDTIRYTFTGLTGGSYTFQVTDANGCVAIRTLNIPNPAMVNVQVDLANSRLAVDCFGDTDGSIQLTGTGDGNLTYRLTAQGTTPGDFGTQTLFENLAAGTYLAEIKDDANVGCIASQSITISEPDQLEILDVSYVTRYICDEATVDFRIKFNRMPDLSYGQGSCELVLRTQEMMNADESLFIINTDGETGLFGSPITLLTAPDDPIQEILVSGQMPGNYLFELGILHYSPLPIHIECTSAAVPFTALPEGPLFIEIIDKTDPSCYEAYDGSITLKYGGGDPEDIFDIDLYISTGPSDNSGFIPVSLPSFSYTYSKDNTITIGGLPSINAYFDLANIPEDPSTFAYFARIQPSLTISGASCIAQSHEVGGPPEELVRLVSPDQMSFTAGFTKGLECDGSGATFSISNPTGGTPPYEFSLVAGVGSATTIYDFSPQTTFDISGEGFVAVIMRDARNCVYEDRTVSYFPWYEPTQEYGVRFTPTPIRDGECPPELDEFLTGIMRVNGGLGLTTYTFSTDGVAAPAAITTADSVIFLSGMLPGTVTVFIDNPATGQRCQTATFENPAPPLPLSLEVESIQGESCPGARDAQVRVRATGGVEPLTFVYLGESQVPIGSPAVLDITNAASGDIQVGVYDANNCEISQVIDIPISPGAISVGVRTEDETPCPGTGNGVLIVDLFGGVGPYQFDWLDDGEPSFSVVQDGLVERRDLTRQRYDYRIESTNGCIVESYAWVGGRDPLQAEIVDVVQPGCSPTGSFRINITQNSYPLSSNIMASINGGPRQSELFFDELPAGNYIVRVFDDANCLQDGLLSVDLISQNNDLTISATPTDATCNGENDGQIVAQAGGGTPPYQYSLDGAPPVSDGTFTGLTASTYTIVVTDAAGCSATSEPIVISDPDPVAGEWVSITNSCVGGNNGSVTLAGTSGRAPFSYRMEGDVYSPDPVFTDLAPGAYQFQVRDADGCESALIGAPVGQLPLFSLEQGAIVAATCNTADGSSTVNVVGGNDGYSFAWPDGQTGPTATNLLAGSYDVIVTSAAGCSQTFTATVNSSAGPSLSLFIGTDACESGNGSVTVSVSSGTPPYTYAWSDDLNRSQASATGLPGGDYTITVTDIVGCSSQATATVTTTPGISLSLVSSTPNSCGLANGTATLASTGGIDPVAYSWSHDLTADGPTVSNLPNTVDVIVTATSSNGCTDQLTIPATNSIGLQGLTDIVEATSCGQDDGQITLTPVGGTPPYNYTWSHTDALTTNQAINLAEGTYAVTVSDANGCSLERDFTIISSSPIVLGTNNVTPSDCGMSNGSINVGVSGNTNSVTYAWSHDAGITGQFASGLAAGDYSITVTEDGTGCTASIDVNVTGSPNGAMMTITSLTNTSCGLDNGALEVVPAFGTPPFEYRWSHTNTLSIGTVSNLAAGTYGVTSTDTEGCTSVGSFTIAPSNAAQIFLQSSTPSACGQANGSLTVTPGFVPDPTFSWSHNSNLDGPLAENLSGGDYTVTVTGSNGCSVEATYNVANTGFNELEATGANVGCEEGSGTASVTVLNGTPPFTYDWEHAPGDNISGFIGLNSGTYNVTVTDATGCSGQTSVVVPPPAPPGLTVLSSTVSCNGLDDGSVTLAGTSGLAPFMYRIAGGTYDSSPTFSGLAPGDYQFQMQAANGCESEILDVTIDATVAINVLSADDDTCDSGFGGITVQAVGGTPPYSYAWSDDPERTVSFASSLSAGTYTITATDVTGCSRQQTVELSSIPGITVSLESSTPTACGQNSGTAAVTTTGGIEPILYAWSHDPMANGPTVNNLPGSLSTVTVTSANGCTDELTISINSNGGIGLINGSAQATTCGLDNGQITAEPVGGTAPFTYAWSHSNTLTTSPATNLAPGDYTVTITDDNGCSIDRTYNIAPSTNPLSVQIVRQEPSDCATPNGNITLETTGNVNGIRYNWSHDPGLVGNFASGLAAGDYSVTVTENGPRCSVVLNYNIEGSPGGAFLTDLSRTHTSCGLDNGSLTVEPTSGNAPFTYRWSHTNTLVTGTATNLAAGTYSVTATDADGCTSERSFNINGSPLPDLFEVSGSLPADCGQSNGQLNVIGTGLGLLTTYAWSHDPELTGPIAENLAGGQYQVTATDGVCTVTETFTVENVGSITVTDTRTHSLCVDGNGSISLTVSNGTPPFRYDWEHAPGENVPGFTDLNAGFYRATVTDATGCTGQWSGRINVDEPPTLNLFTQVHTRCGNGSGFLYVNASGGLRPYVFDWAEIADQTSGQTNGFDGISGPAGDYHLTVTDANGCTVSGTYTINGSAPVAVSVTNQVNPTGGANNGSITISTTGFVPPLTYFWSHDDNLQGPIAANLSAGTYTVGVQDANLCYDEVTVVLNSGLIAELINVNNPVCTNNTGTAEVNVLTGTAPYSYAWSHAPGEDVPSFENLSEGSYSVQVSDATGATFNLSFELEFEGGFSEFFSYSRPASCGLDNGTLELLPADGQFPYTYNWADFLDVTNGELTDLAIGDYAVTVTDGQGCSLSRVFTVEPAPEPEIILDYIFQPTDGMANGEIGVVVSGFTEPITYSWSHDPSINSPFLEGVPAGTYTLTVSDEPGCSEMITIQLGVPIISARVINLRDAGCSNDDGEATILVNVGEFPYTYEWSHAPGENVNSFDNLAGGNYMVTVSDDAGAMTVVSFSIVSRSGPTAIVATANEGTTCGESNAVLTVAPVGGNPPFEYDWVDFPEVNDPTLTELAPGDYTLTIIDIQNCSFTETFTVAGSAAPTVNLDEQVNPTGGLANGSISITTSGFTDPLTYQWSHDDTVDAPLADDLTAGSYTVSVSDVNNCAVELTVVLTEGLTAEIINLRNSVCTDDNGAAEVNVLSGTAPFFYAWSHAPGVNEASFDNLARGNYTVTVTDVNGATFGIDFFVGLELGPSAINSVSNEGTTCGENNGSLSISPVGGTAPYTFDWAHDDELDTGIATNLAAGDYEVTITDANDCSVVDVFTIEASDLPVLTISSQTNPSCGEDNGQVTVLAEGLTAPLTYVWSHDDTLDGPTATGLVPDDYTIDITDANGCTASIMLTLTGQDALATSLSERSDAICDNGTGSATISVTSGTEPFTFEWSHAPGEDVASFDNLEADDYSVTITDANGCTDVQTFSIDFIAGPAGVTLISQQATTCGEDNGSLEVAPEGGTAPYTFAWSHDNELEDGVATNLAAGDYEVTITDANDCSVADVFTIDGSATPTLSIGSQTNPSCGEDNGQITVLAEGLTAPLTYVWSHDDTLDGPTATGLAPDDYTIDITDANGCTASIMLTLTGQDALTTSLTGLSDAICEEDSGSATISVTSGTEPFTFEWSHAPGEDVASFDNLEADDYSVTITDANGCTDVQTFSIDFIAGPAGVTLISQQATTCGEDNGSLEVAPEGGTGPYTFAWSHDNELEDGVATNLAAGDYEVTITDANDCSVADVFTIDGSATPTLSIGSQTNPSCGEDNGQITVLAEGLTAPLTYVWSHDDTLDGPTATGLAPDDYTIDITDANECTASIMLTLTGQDALTTSLTGLSDAICEEDSGSATISVTSGTEPFTFEWSHAPEENVDNFQNLTAGDYGVTITDANGCFEIQVFQIEFINGPAGVNVINQRSTICGENNGTLEVAPDGGSAPYVFKWSHDDDLDTGLAIGLAAGQYEVTITDVNGCPVADVYTIDESESPEIIVEEVIDANCGENNGSILVSVSGLVPPLAYEWSHDLELDSPLAEDLGSGNYSVTITGDGGCRAETTASVSSQDGPTISISSISMDTCNAETGVILISYDGGGTAPFAYSWSHDTELDANTASGLSAGTYGITLTDATGCVAALTASVETEVTALLPEFTLAPATCAQNDGQAMVEPQGGRGPYFFFWSHDAALSGPEATNVPEGNHSVTIIDQNGCTETADFQISGLTGPENVELIANTPTSCGENNGALEVSASGGTAPFTFRWSHDPELEGAIASGLAGGTYTVILTDANNCTVSADFAVAGSETPLVSMDQTTEPSCGNENGSITVSATGLTPPFSYRWSHNETLNAPMAAGLAAGDYSVTITGANGCSAEISTSLEDSEGVSAEVSNLVDTRCQDGNGQATISVLTGNAPFTYQWSHAAGENVDRFSELASGDYSVTVTDANNCITVVTFSIGLEAGPSALNLLSLENSRCGEDNGSISIEVEGGLAPYRYAWNHDAGLDQSQASGLAAGTYNLIVTDANGCMITGDFTVEGSETPMATIAALIEPTCNENNGSISLSTTGLASPLSFTWSHNDGLETSIAEDLAAGDYSVTITGANGCSAEISTSLEAIDGLTAEVAGLVNARCEDGNGTAAISVLTGRAPFTYEWSHAPGINADSFSDLASGEYTVTITDANNCSTGVTFTIGLEEGPSALNVLSLENTSCGENNGSISISPEGGSAPFTFEWEDFPGLNSAQLSDLPAGDYALNVLDANNCVVAQTFTIAGSEAPTVSLFAQSPSACGEATGAATVSVSGFSEGFTYSWSHDGELNSETAEGLSSGLYTVTVSDATCSAALSISIESSDGPESITATELIASSCGESNGAITLSVEGGAPPYDFDWSHDEDLNSNQAEDLSSGIYQVVVTDANGCSLSRTFNVGESNALTISEAAVMGANCEATDGSISLTVINANGELTYDWSHDEDLNAASATGLTAGNYGVTITDAAGCSVEDMIMVNTVDNPATFVIAATPSNCTDGQGGITVTISDGRGPYTFNWSHDTSLNTATASNLSADTYSVLVTDAVGCSVRLEATVDLILPPGLEAALTNPTCAGAANGGIVLTPLGGTSPFSYLWSNGANTSALTSLIAGDYQVTITDANGCTATLDIPLEDGPAIAISVVDSIAPSCGSLTDGRLEIAVSGGMEPLTINWSDGQTGVAALDLAGGQTYTVTVSSTEGCTTEATFFLPEADAVVLPFPADTSLCRDDIWALDLTEYSNTSVTSAGGFSSSDPVVLLDEAGTYTVTATNASGCMTSTEVTVNVTGESFVAGFVLPSDVVVGDSVVVLETSWPAPDNLEWIFDQAGVTQVDQRQNQYWFIFDEAGEYSLSLLAGFGGCDDLLTKNITVHPDSTSIPSTGLFRTGISDVGISPNPNNSNFIATVELTNTDRIFMNLYEMDGTPVDRQEDQGGTDYTFNYNLNLEAGSYLLLVQTPTARRTVVIVVF</sequence>
<keyword evidence="3" id="KW-1185">Reference proteome</keyword>
<accession>A0A1H9FNG4</accession>
<proteinExistence type="predicted"/>
<dbReference type="STRING" id="478744.SAMN05444359_10942"/>
<organism evidence="2 3">
    <name type="scientific">Neolewinella agarilytica</name>
    <dbReference type="NCBI Taxonomy" id="478744"/>
    <lineage>
        <taxon>Bacteria</taxon>
        <taxon>Pseudomonadati</taxon>
        <taxon>Bacteroidota</taxon>
        <taxon>Saprospiria</taxon>
        <taxon>Saprospirales</taxon>
        <taxon>Lewinellaceae</taxon>
        <taxon>Neolewinella</taxon>
    </lineage>
</organism>
<dbReference type="InParanoid" id="A0A1H9FNG4"/>
<protein>
    <submittedName>
        <fullName evidence="2">SprB repeat-containing protein</fullName>
    </submittedName>
</protein>